<reference evidence="1 2" key="1">
    <citation type="submission" date="2022-04" db="EMBL/GenBank/DDBJ databases">
        <title>Genome sequence of C. roseum typestrain.</title>
        <authorList>
            <person name="Poehlein A."/>
            <person name="Schoch T."/>
            <person name="Duerre P."/>
            <person name="Daniel R."/>
        </authorList>
    </citation>
    <scope>NUCLEOTIDE SEQUENCE [LARGE SCALE GENOMIC DNA]</scope>
    <source>
        <strain evidence="1 2">DSM 7320</strain>
    </source>
</reference>
<dbReference type="GO" id="GO:0005829">
    <property type="term" value="C:cytosol"/>
    <property type="evidence" value="ECO:0007669"/>
    <property type="project" value="TreeGrafter"/>
</dbReference>
<accession>A0A1S8LZV6</accession>
<gene>
    <name evidence="1" type="primary">rmlC</name>
    <name evidence="1" type="ORF">CROST_008060</name>
</gene>
<dbReference type="EMBL" id="CP096983">
    <property type="protein sequence ID" value="URZ10098.1"/>
    <property type="molecule type" value="Genomic_DNA"/>
</dbReference>
<evidence type="ECO:0000313" key="2">
    <source>
        <dbReference type="Proteomes" id="UP000190951"/>
    </source>
</evidence>
<name>A0A1S8LZV6_9CLOT</name>
<dbReference type="Gene3D" id="2.60.120.10">
    <property type="entry name" value="Jelly Rolls"/>
    <property type="match status" value="1"/>
</dbReference>
<dbReference type="InterPro" id="IPR011051">
    <property type="entry name" value="RmlC_Cupin_sf"/>
</dbReference>
<protein>
    <submittedName>
        <fullName evidence="1">dTDP-4-dehydrorhamnose 3,5-epimerase</fullName>
        <ecNumber evidence="1">5.1.3.13</ecNumber>
    </submittedName>
</protein>
<keyword evidence="2" id="KW-1185">Reference proteome</keyword>
<dbReference type="AlphaFoldDB" id="A0A1S8LZV6"/>
<dbReference type="Proteomes" id="UP000190951">
    <property type="component" value="Chromosome"/>
</dbReference>
<dbReference type="STRING" id="84029.CROST_16910"/>
<dbReference type="EC" id="5.1.3.13" evidence="1"/>
<dbReference type="InterPro" id="IPR014710">
    <property type="entry name" value="RmlC-like_jellyroll"/>
</dbReference>
<dbReference type="RefSeq" id="WP_077834596.1">
    <property type="nucleotide sequence ID" value="NZ_CP096983.1"/>
</dbReference>
<proteinExistence type="predicted"/>
<dbReference type="KEGG" id="crw:CROST_008060"/>
<dbReference type="InterPro" id="IPR000888">
    <property type="entry name" value="RmlC-like"/>
</dbReference>
<dbReference type="GO" id="GO:0000271">
    <property type="term" value="P:polysaccharide biosynthetic process"/>
    <property type="evidence" value="ECO:0007669"/>
    <property type="project" value="TreeGrafter"/>
</dbReference>
<sequence length="182" mass="20990">MIKIEHLDLNEVLILEYESKKDNRAVSFRNFSKRELQSIGIFTEFVEEISYHIMKKSTLYGIHFQNNPKAQSKLLYCTKGKGIDFAVDLRSDSITYKKWVCAELNPENKKQIYIPAGFGHAFLALEDDTHLVMKIDKYFDSDLSKAITYKDTELNIKFNILNPILSENDKNAPTLANSNCNL</sequence>
<dbReference type="SUPFAM" id="SSF51182">
    <property type="entry name" value="RmlC-like cupins"/>
    <property type="match status" value="1"/>
</dbReference>
<dbReference type="GO" id="GO:0019305">
    <property type="term" value="P:dTDP-rhamnose biosynthetic process"/>
    <property type="evidence" value="ECO:0007669"/>
    <property type="project" value="TreeGrafter"/>
</dbReference>
<dbReference type="PANTHER" id="PTHR21047">
    <property type="entry name" value="DTDP-6-DEOXY-D-GLUCOSE-3,5 EPIMERASE"/>
    <property type="match status" value="1"/>
</dbReference>
<dbReference type="PANTHER" id="PTHR21047:SF2">
    <property type="entry name" value="THYMIDINE DIPHOSPHO-4-KETO-RHAMNOSE 3,5-EPIMERASE"/>
    <property type="match status" value="1"/>
</dbReference>
<dbReference type="GO" id="GO:0008830">
    <property type="term" value="F:dTDP-4-dehydrorhamnose 3,5-epimerase activity"/>
    <property type="evidence" value="ECO:0007669"/>
    <property type="project" value="UniProtKB-EC"/>
</dbReference>
<organism evidence="1 2">
    <name type="scientific">Clostridium felsineum</name>
    <dbReference type="NCBI Taxonomy" id="36839"/>
    <lineage>
        <taxon>Bacteria</taxon>
        <taxon>Bacillati</taxon>
        <taxon>Bacillota</taxon>
        <taxon>Clostridia</taxon>
        <taxon>Eubacteriales</taxon>
        <taxon>Clostridiaceae</taxon>
        <taxon>Clostridium</taxon>
    </lineage>
</organism>
<dbReference type="CDD" id="cd00438">
    <property type="entry name" value="cupin_RmlC"/>
    <property type="match status" value="1"/>
</dbReference>
<keyword evidence="1" id="KW-0413">Isomerase</keyword>
<dbReference type="Pfam" id="PF00908">
    <property type="entry name" value="dTDP_sugar_isom"/>
    <property type="match status" value="1"/>
</dbReference>
<evidence type="ECO:0000313" key="1">
    <source>
        <dbReference type="EMBL" id="URZ10098.1"/>
    </source>
</evidence>